<protein>
    <submittedName>
        <fullName evidence="5">Transcriptional regulator</fullName>
    </submittedName>
</protein>
<keyword evidence="3" id="KW-1133">Transmembrane helix</keyword>
<proteinExistence type="predicted"/>
<dbReference type="GO" id="GO:0000160">
    <property type="term" value="P:phosphorelay signal transduction system"/>
    <property type="evidence" value="ECO:0007669"/>
    <property type="project" value="InterPro"/>
</dbReference>
<gene>
    <name evidence="5" type="ORF">GRI69_11065</name>
</gene>
<evidence type="ECO:0000313" key="6">
    <source>
        <dbReference type="Proteomes" id="UP000448199"/>
    </source>
</evidence>
<dbReference type="AlphaFoldDB" id="A0A844XT77"/>
<evidence type="ECO:0000313" key="5">
    <source>
        <dbReference type="EMBL" id="MXO48796.1"/>
    </source>
</evidence>
<keyword evidence="6" id="KW-1185">Reference proteome</keyword>
<accession>A0A844XT77</accession>
<evidence type="ECO:0000256" key="2">
    <source>
        <dbReference type="PROSITE-ProRule" id="PRU01091"/>
    </source>
</evidence>
<feature type="domain" description="OmpR/PhoB-type" evidence="4">
    <location>
        <begin position="5"/>
        <end position="103"/>
    </location>
</feature>
<dbReference type="Gene3D" id="1.10.10.10">
    <property type="entry name" value="Winged helix-like DNA-binding domain superfamily/Winged helix DNA-binding domain"/>
    <property type="match status" value="1"/>
</dbReference>
<dbReference type="InterPro" id="IPR036388">
    <property type="entry name" value="WH-like_DNA-bd_sf"/>
</dbReference>
<comment type="caution">
    <text evidence="5">The sequence shown here is derived from an EMBL/GenBank/DDBJ whole genome shotgun (WGS) entry which is preliminary data.</text>
</comment>
<dbReference type="CDD" id="cd00383">
    <property type="entry name" value="trans_reg_C"/>
    <property type="match status" value="1"/>
</dbReference>
<dbReference type="SMART" id="SM00862">
    <property type="entry name" value="Trans_reg_C"/>
    <property type="match status" value="1"/>
</dbReference>
<feature type="transmembrane region" description="Helical" evidence="3">
    <location>
        <begin position="256"/>
        <end position="280"/>
    </location>
</feature>
<feature type="transmembrane region" description="Helical" evidence="3">
    <location>
        <begin position="152"/>
        <end position="179"/>
    </location>
</feature>
<evidence type="ECO:0000256" key="1">
    <source>
        <dbReference type="ARBA" id="ARBA00023125"/>
    </source>
</evidence>
<dbReference type="GO" id="GO:0003677">
    <property type="term" value="F:DNA binding"/>
    <property type="evidence" value="ECO:0007669"/>
    <property type="project" value="UniProtKB-UniRule"/>
</dbReference>
<dbReference type="InterPro" id="IPR016032">
    <property type="entry name" value="Sig_transdc_resp-reg_C-effctor"/>
</dbReference>
<dbReference type="GO" id="GO:0006355">
    <property type="term" value="P:regulation of DNA-templated transcription"/>
    <property type="evidence" value="ECO:0007669"/>
    <property type="project" value="InterPro"/>
</dbReference>
<feature type="transmembrane region" description="Helical" evidence="3">
    <location>
        <begin position="311"/>
        <end position="335"/>
    </location>
</feature>
<feature type="DNA-binding region" description="OmpR/PhoB-type" evidence="2">
    <location>
        <begin position="5"/>
        <end position="103"/>
    </location>
</feature>
<feature type="transmembrane region" description="Helical" evidence="3">
    <location>
        <begin position="191"/>
        <end position="212"/>
    </location>
</feature>
<dbReference type="RefSeq" id="WP_160728338.1">
    <property type="nucleotide sequence ID" value="NZ_WTYC01000005.1"/>
</dbReference>
<dbReference type="InterPro" id="IPR001867">
    <property type="entry name" value="OmpR/PhoB-type_DNA-bd"/>
</dbReference>
<keyword evidence="1 2" id="KW-0238">DNA-binding</keyword>
<feature type="transmembrane region" description="Helical" evidence="3">
    <location>
        <begin position="124"/>
        <end position="146"/>
    </location>
</feature>
<evidence type="ECO:0000259" key="4">
    <source>
        <dbReference type="PROSITE" id="PS51755"/>
    </source>
</evidence>
<reference evidence="5 6" key="1">
    <citation type="submission" date="2019-12" db="EMBL/GenBank/DDBJ databases">
        <title>Genomic-based taxomic classification of the family Erythrobacteraceae.</title>
        <authorList>
            <person name="Xu L."/>
        </authorList>
    </citation>
    <scope>NUCLEOTIDE SEQUENCE [LARGE SCALE GENOMIC DNA]</scope>
    <source>
        <strain evidence="5 6">DSM 17792</strain>
    </source>
</reference>
<dbReference type="Proteomes" id="UP000448199">
    <property type="component" value="Unassembled WGS sequence"/>
</dbReference>
<dbReference type="PROSITE" id="PS51755">
    <property type="entry name" value="OMPR_PHOB"/>
    <property type="match status" value="1"/>
</dbReference>
<organism evidence="5 6">
    <name type="scientific">Qipengyuania vulgaris</name>
    <dbReference type="NCBI Taxonomy" id="291985"/>
    <lineage>
        <taxon>Bacteria</taxon>
        <taxon>Pseudomonadati</taxon>
        <taxon>Pseudomonadota</taxon>
        <taxon>Alphaproteobacteria</taxon>
        <taxon>Sphingomonadales</taxon>
        <taxon>Erythrobacteraceae</taxon>
        <taxon>Qipengyuania</taxon>
    </lineage>
</organism>
<keyword evidence="3" id="KW-0812">Transmembrane</keyword>
<feature type="transmembrane region" description="Helical" evidence="3">
    <location>
        <begin position="232"/>
        <end position="249"/>
    </location>
</feature>
<dbReference type="EMBL" id="WTYC01000005">
    <property type="protein sequence ID" value="MXO48796.1"/>
    <property type="molecule type" value="Genomic_DNA"/>
</dbReference>
<sequence>MGDITGSLRFGEFVLDFDNRQLLCEGQKVELGSRYFDALALLATNPRSLVTKERFMDDVWKGIPVTDEALTQCIRTLRRALGDGASAPRYIETVPKHGYRFVAEITGAEDARPMANQQSPAARVAGATTLGALAAGLLGGLFYGIAGTTGGVAGIATLILLSATLAVLGGAAIGAGMALATLWRGERGWSVVLGGAAGGIVVGGLGSALAAYGMQSLTGVFPGRVTGMFEGMALGTAAGASLQIMLGANRSRTVTILLAAIVGASVTALTALSGGSFLGATLAQLEAQFPASHLQMAGVGALFGDEGFREITHLVTAMIEGAAFTSAIVYANLVWRMRSR</sequence>
<dbReference type="OrthoDB" id="54411at2"/>
<name>A0A844XT77_9SPHN</name>
<evidence type="ECO:0000256" key="3">
    <source>
        <dbReference type="SAM" id="Phobius"/>
    </source>
</evidence>
<dbReference type="Pfam" id="PF00486">
    <property type="entry name" value="Trans_reg_C"/>
    <property type="match status" value="1"/>
</dbReference>
<keyword evidence="3" id="KW-0472">Membrane</keyword>
<dbReference type="SUPFAM" id="SSF46894">
    <property type="entry name" value="C-terminal effector domain of the bipartite response regulators"/>
    <property type="match status" value="1"/>
</dbReference>